<keyword evidence="1" id="KW-0175">Coiled coil</keyword>
<keyword evidence="3" id="KW-1133">Transmembrane helix</keyword>
<evidence type="ECO:0000256" key="1">
    <source>
        <dbReference type="SAM" id="Coils"/>
    </source>
</evidence>
<evidence type="ECO:0000313" key="5">
    <source>
        <dbReference type="Proteomes" id="UP000091857"/>
    </source>
</evidence>
<evidence type="ECO:0000313" key="4">
    <source>
        <dbReference type="EMBL" id="OAY32905.1"/>
    </source>
</evidence>
<proteinExistence type="predicted"/>
<reference evidence="5" key="1">
    <citation type="journal article" date="2016" name="Nat. Biotechnol.">
        <title>Sequencing wild and cultivated cassava and related species reveals extensive interspecific hybridization and genetic diversity.</title>
        <authorList>
            <person name="Bredeson J.V."/>
            <person name="Lyons J.B."/>
            <person name="Prochnik S.E."/>
            <person name="Wu G.A."/>
            <person name="Ha C.M."/>
            <person name="Edsinger-Gonzales E."/>
            <person name="Grimwood J."/>
            <person name="Schmutz J."/>
            <person name="Rabbi I.Y."/>
            <person name="Egesi C."/>
            <person name="Nauluvula P."/>
            <person name="Lebot V."/>
            <person name="Ndunguru J."/>
            <person name="Mkamilo G."/>
            <person name="Bart R.S."/>
            <person name="Setter T.L."/>
            <person name="Gleadow R.M."/>
            <person name="Kulakow P."/>
            <person name="Ferguson M.E."/>
            <person name="Rounsley S."/>
            <person name="Rokhsar D.S."/>
        </authorList>
    </citation>
    <scope>NUCLEOTIDE SEQUENCE [LARGE SCALE GENOMIC DNA]</scope>
    <source>
        <strain evidence="5">cv. AM560-2</strain>
    </source>
</reference>
<protein>
    <submittedName>
        <fullName evidence="4">Uncharacterized protein</fullName>
    </submittedName>
</protein>
<comment type="caution">
    <text evidence="4">The sequence shown here is derived from an EMBL/GenBank/DDBJ whole genome shotgun (WGS) entry which is preliminary data.</text>
</comment>
<dbReference type="Proteomes" id="UP000091857">
    <property type="component" value="Chromosome 13"/>
</dbReference>
<sequence>MGNIFTVDLGPFIVCCVNCSRERAEKIYQLEENLSTLKFAKEELEEIKKDLQKTISEEMLQDLLQSRIARWIEKAEKKTLEADDLTKDGKREVGKLCCGGHCSKHLKQSYKFGKNVSKKIGEVGELNKEGKEFVDSLLAKRPGDGVMYVFDQLYLCCLDKQEEEPRKPIHELCETEEEELETLAGEEDEPQTPTAAEGEGGEKPVEVVAMYGGWCVIFMCVVLLLVSVSCVNIR</sequence>
<dbReference type="AlphaFoldDB" id="A0A2C9UPA6"/>
<evidence type="ECO:0000256" key="3">
    <source>
        <dbReference type="SAM" id="Phobius"/>
    </source>
</evidence>
<organism evidence="4 5">
    <name type="scientific">Manihot esculenta</name>
    <name type="common">Cassava</name>
    <name type="synonym">Jatropha manihot</name>
    <dbReference type="NCBI Taxonomy" id="3983"/>
    <lineage>
        <taxon>Eukaryota</taxon>
        <taxon>Viridiplantae</taxon>
        <taxon>Streptophyta</taxon>
        <taxon>Embryophyta</taxon>
        <taxon>Tracheophyta</taxon>
        <taxon>Spermatophyta</taxon>
        <taxon>Magnoliopsida</taxon>
        <taxon>eudicotyledons</taxon>
        <taxon>Gunneridae</taxon>
        <taxon>Pentapetalae</taxon>
        <taxon>rosids</taxon>
        <taxon>fabids</taxon>
        <taxon>Malpighiales</taxon>
        <taxon>Euphorbiaceae</taxon>
        <taxon>Crotonoideae</taxon>
        <taxon>Manihoteae</taxon>
        <taxon>Manihot</taxon>
    </lineage>
</organism>
<evidence type="ECO:0000256" key="2">
    <source>
        <dbReference type="SAM" id="MobiDB-lite"/>
    </source>
</evidence>
<feature type="region of interest" description="Disordered" evidence="2">
    <location>
        <begin position="178"/>
        <end position="201"/>
    </location>
</feature>
<gene>
    <name evidence="4" type="ORF">MANES_13G055000v8</name>
</gene>
<keyword evidence="5" id="KW-1185">Reference proteome</keyword>
<feature type="coiled-coil region" evidence="1">
    <location>
        <begin position="27"/>
        <end position="88"/>
    </location>
</feature>
<feature type="transmembrane region" description="Helical" evidence="3">
    <location>
        <begin position="211"/>
        <end position="233"/>
    </location>
</feature>
<keyword evidence="3" id="KW-0472">Membrane</keyword>
<dbReference type="EMBL" id="CM004399">
    <property type="protein sequence ID" value="OAY32905.1"/>
    <property type="molecule type" value="Genomic_DNA"/>
</dbReference>
<accession>A0A2C9UPA6</accession>
<dbReference type="Gramene" id="Manes.13G055000.1.v8.1">
    <property type="protein sequence ID" value="Manes.13G055000.1.v8.1.CDS.1"/>
    <property type="gene ID" value="Manes.13G055000.v8.1"/>
</dbReference>
<name>A0A2C9UPA6_MANES</name>
<feature type="compositionally biased region" description="Acidic residues" evidence="2">
    <location>
        <begin position="178"/>
        <end position="190"/>
    </location>
</feature>
<keyword evidence="3" id="KW-0812">Transmembrane</keyword>